<dbReference type="Gene3D" id="3.40.190.10">
    <property type="entry name" value="Periplasmic binding protein-like II"/>
    <property type="match status" value="2"/>
</dbReference>
<dbReference type="PANTHER" id="PTHR30085:SF2">
    <property type="entry name" value="GLUTAMATE_ASPARTATE IMPORT SOLUTE-BINDING PROTEIN"/>
    <property type="match status" value="1"/>
</dbReference>
<evidence type="ECO:0000259" key="4">
    <source>
        <dbReference type="SMART" id="SM00062"/>
    </source>
</evidence>
<evidence type="ECO:0000313" key="5">
    <source>
        <dbReference type="EMBL" id="OZI32210.1"/>
    </source>
</evidence>
<reference evidence="6" key="1">
    <citation type="submission" date="2017-05" db="EMBL/GenBank/DDBJ databases">
        <title>Complete and WGS of Bordetella genogroups.</title>
        <authorList>
            <person name="Spilker T."/>
            <person name="Lipuma J."/>
        </authorList>
    </citation>
    <scope>NUCLEOTIDE SEQUENCE [LARGE SCALE GENOMIC DNA]</scope>
    <source>
        <strain evidence="6">AU16122</strain>
    </source>
</reference>
<dbReference type="GO" id="GO:0006865">
    <property type="term" value="P:amino acid transport"/>
    <property type="evidence" value="ECO:0007669"/>
    <property type="project" value="TreeGrafter"/>
</dbReference>
<comment type="similarity">
    <text evidence="1">Belongs to the bacterial solute-binding protein 3 family.</text>
</comment>
<proteinExistence type="inferred from homology"/>
<dbReference type="GO" id="GO:0005576">
    <property type="term" value="C:extracellular region"/>
    <property type="evidence" value="ECO:0007669"/>
    <property type="project" value="TreeGrafter"/>
</dbReference>
<name>A0A261S5Z9_9BORD</name>
<evidence type="ECO:0000256" key="2">
    <source>
        <dbReference type="ARBA" id="ARBA00022448"/>
    </source>
</evidence>
<dbReference type="Pfam" id="PF00497">
    <property type="entry name" value="SBP_bac_3"/>
    <property type="match status" value="1"/>
</dbReference>
<keyword evidence="3" id="KW-0732">Signal</keyword>
<evidence type="ECO:0000256" key="3">
    <source>
        <dbReference type="ARBA" id="ARBA00022729"/>
    </source>
</evidence>
<dbReference type="SMART" id="SM00062">
    <property type="entry name" value="PBPb"/>
    <property type="match status" value="1"/>
</dbReference>
<comment type="caution">
    <text evidence="5">The sequence shown here is derived from an EMBL/GenBank/DDBJ whole genome shotgun (WGS) entry which is preliminary data.</text>
</comment>
<keyword evidence="6" id="KW-1185">Reference proteome</keyword>
<dbReference type="PANTHER" id="PTHR30085">
    <property type="entry name" value="AMINO ACID ABC TRANSPORTER PERMEASE"/>
    <property type="match status" value="1"/>
</dbReference>
<evidence type="ECO:0000313" key="6">
    <source>
        <dbReference type="Proteomes" id="UP000216020"/>
    </source>
</evidence>
<feature type="domain" description="Solute-binding protein family 3/N-terminal" evidence="4">
    <location>
        <begin position="104"/>
        <end position="336"/>
    </location>
</feature>
<dbReference type="GO" id="GO:0030288">
    <property type="term" value="C:outer membrane-bounded periplasmic space"/>
    <property type="evidence" value="ECO:0007669"/>
    <property type="project" value="TreeGrafter"/>
</dbReference>
<dbReference type="EMBL" id="NEVM01000005">
    <property type="protein sequence ID" value="OZI32210.1"/>
    <property type="molecule type" value="Genomic_DNA"/>
</dbReference>
<dbReference type="Proteomes" id="UP000216020">
    <property type="component" value="Unassembled WGS sequence"/>
</dbReference>
<evidence type="ECO:0000256" key="1">
    <source>
        <dbReference type="ARBA" id="ARBA00010333"/>
    </source>
</evidence>
<dbReference type="InterPro" id="IPR001638">
    <property type="entry name" value="Solute-binding_3/MltF_N"/>
</dbReference>
<keyword evidence="2" id="KW-0813">Transport</keyword>
<dbReference type="InterPro" id="IPR051455">
    <property type="entry name" value="Bact_solute-bind_prot3"/>
</dbReference>
<dbReference type="CDD" id="cd13688">
    <property type="entry name" value="PBP2_GltI_DEBP"/>
    <property type="match status" value="1"/>
</dbReference>
<accession>A0A261S5Z9</accession>
<dbReference type="AlphaFoldDB" id="A0A261S5Z9"/>
<gene>
    <name evidence="5" type="ORF">CAL29_30810</name>
</gene>
<protein>
    <recommendedName>
        <fullName evidence="4">Solute-binding protein family 3/N-terminal domain-containing protein</fullName>
    </recommendedName>
</protein>
<sequence>MRSASSAYGSNVPAAASVRVPRMREARNRMPSLTRCTTSRWPIAHRWPYQTGQPDTRTDIMTRGVIRRTISCLGLCVVATFLGGGQVLAQTADAAMSRIKANGEVVIGYRQSSIPFSYLDSSQKPVGYTIDLCMAVVENLKRQLGGKDLKVRFVPVDLTTIIPLLQNRTIDMECGSTVHTVKRAAQVDFSLVTMAAADQLLVKSDSKVQQIEDLNGQALAVIAGSTNAALAQSLNNQHKLGIRLVFVKDQAEGFLAVSTGRAQAYMTDNVILHGLQKRASDPSQFRVVGRDLSYLPYGIVLAPNNSSLGSVVDATLSGMYSSGAAKALYTKWFVPIGMPLGNDTEQIFRVQTFPN</sequence>
<dbReference type="SUPFAM" id="SSF53850">
    <property type="entry name" value="Periplasmic binding protein-like II"/>
    <property type="match status" value="1"/>
</dbReference>
<organism evidence="5 6">
    <name type="scientific">Bordetella genomosp. 10</name>
    <dbReference type="NCBI Taxonomy" id="1416804"/>
    <lineage>
        <taxon>Bacteria</taxon>
        <taxon>Pseudomonadati</taxon>
        <taxon>Pseudomonadota</taxon>
        <taxon>Betaproteobacteria</taxon>
        <taxon>Burkholderiales</taxon>
        <taxon>Alcaligenaceae</taxon>
        <taxon>Bordetella</taxon>
    </lineage>
</organism>